<dbReference type="NCBIfam" id="TIGR02823">
    <property type="entry name" value="oxido_YhdH"/>
    <property type="match status" value="1"/>
</dbReference>
<dbReference type="Gene3D" id="3.40.50.720">
    <property type="entry name" value="NAD(P)-binding Rossmann-like Domain"/>
    <property type="match status" value="1"/>
</dbReference>
<dbReference type="EMBL" id="LITU01000081">
    <property type="protein sequence ID" value="KOY13540.1"/>
    <property type="molecule type" value="Genomic_DNA"/>
</dbReference>
<dbReference type="RefSeq" id="WP_053783863.1">
    <property type="nucleotide sequence ID" value="NZ_LITU01000081.1"/>
</dbReference>
<protein>
    <submittedName>
        <fullName evidence="2">Quinone oxidoreductase</fullName>
    </submittedName>
</protein>
<dbReference type="AlphaFoldDB" id="A0A0M9BJD8"/>
<evidence type="ECO:0000259" key="1">
    <source>
        <dbReference type="SMART" id="SM00829"/>
    </source>
</evidence>
<dbReference type="InterPro" id="IPR020843">
    <property type="entry name" value="ER"/>
</dbReference>
<dbReference type="Pfam" id="PF08240">
    <property type="entry name" value="ADH_N"/>
    <property type="match status" value="1"/>
</dbReference>
<dbReference type="Proteomes" id="UP000037688">
    <property type="component" value="Unassembled WGS sequence"/>
</dbReference>
<dbReference type="PATRIC" id="fig|1705561.3.peg.5887"/>
<feature type="domain" description="Enoyl reductase (ER)" evidence="1">
    <location>
        <begin position="17"/>
        <end position="330"/>
    </location>
</feature>
<dbReference type="InterPro" id="IPR013154">
    <property type="entry name" value="ADH-like_N"/>
</dbReference>
<dbReference type="InterPro" id="IPR013149">
    <property type="entry name" value="ADH-like_C"/>
</dbReference>
<evidence type="ECO:0000313" key="2">
    <source>
        <dbReference type="EMBL" id="KOY13540.1"/>
    </source>
</evidence>
<name>A0A0M9BJD8_9BACL</name>
<dbReference type="InterPro" id="IPR036291">
    <property type="entry name" value="NAD(P)-bd_dom_sf"/>
</dbReference>
<dbReference type="InterPro" id="IPR014188">
    <property type="entry name" value="Acrylyl-CoA_reductase_AcuI"/>
</dbReference>
<dbReference type="PANTHER" id="PTHR43677">
    <property type="entry name" value="SHORT-CHAIN DEHYDROGENASE/REDUCTASE"/>
    <property type="match status" value="1"/>
</dbReference>
<dbReference type="SMART" id="SM00829">
    <property type="entry name" value="PKS_ER"/>
    <property type="match status" value="1"/>
</dbReference>
<sequence length="339" mass="35814">MENTFPAYVVRKEEQGGVKAAMEQLTKEDLPNGDVTLQVQYSSVNFKDGLATTEKGGVVRAYPIVPGIDLAGIVEESVSGRFAPGDRVISTGFEPGVSHFGGYSQYARLRSEWLVPLPHGLSEKEAMAIGTAGFTAALSVDALLRAGVTPEMGNILVTGATGGVGSMAVAILAKLGFEVTASTGKKDQQEQLLRDLGASHVISREEADAPAKGAMGKQLWAGVIDPAAGPALAERLKQIQYGGAVAVSGLTGGAAFESTVFPFILRGIQLIGIDSVYCPMERRERIWKLLGGEWKPDRALELGIREISWAQLPQTLETILKGGAVGRTVVNTMSDTSAE</sequence>
<dbReference type="SUPFAM" id="SSF50129">
    <property type="entry name" value="GroES-like"/>
    <property type="match status" value="1"/>
</dbReference>
<dbReference type="PANTHER" id="PTHR43677:SF1">
    <property type="entry name" value="ACRYLYL-COA REDUCTASE ACUI-RELATED"/>
    <property type="match status" value="1"/>
</dbReference>
<dbReference type="InterPro" id="IPR011032">
    <property type="entry name" value="GroES-like_sf"/>
</dbReference>
<gene>
    <name evidence="2" type="ORF">AMS66_27955</name>
</gene>
<proteinExistence type="predicted"/>
<keyword evidence="3" id="KW-1185">Reference proteome</keyword>
<dbReference type="Pfam" id="PF00107">
    <property type="entry name" value="ADH_zinc_N"/>
    <property type="match status" value="1"/>
</dbReference>
<accession>A0A0M9BJD8</accession>
<comment type="caution">
    <text evidence="2">The sequence shown here is derived from an EMBL/GenBank/DDBJ whole genome shotgun (WGS) entry which is preliminary data.</text>
</comment>
<dbReference type="InterPro" id="IPR051397">
    <property type="entry name" value="Zn-ADH-like_protein"/>
</dbReference>
<dbReference type="Gene3D" id="3.90.180.10">
    <property type="entry name" value="Medium-chain alcohol dehydrogenases, catalytic domain"/>
    <property type="match status" value="1"/>
</dbReference>
<dbReference type="OrthoDB" id="9782155at2"/>
<reference evidence="2 3" key="1">
    <citation type="submission" date="2015-08" db="EMBL/GenBank/DDBJ databases">
        <title>Draft genome sequence of cellulolytic and xylanolytic Paenibacillus sp. A59, isolated from a decaying forest soil from Patagonia, Argentina.</title>
        <authorList>
            <person name="Ghio S."/>
            <person name="Caceres A.M."/>
            <person name="Talia P."/>
            <person name="Grasso D."/>
            <person name="Campos E."/>
        </authorList>
    </citation>
    <scope>NUCLEOTIDE SEQUENCE [LARGE SCALE GENOMIC DNA]</scope>
    <source>
        <strain evidence="2 3">A59</strain>
    </source>
</reference>
<dbReference type="GO" id="GO:0043957">
    <property type="term" value="F:acryloyl-CoA reductase (NADPH) activity"/>
    <property type="evidence" value="ECO:0007669"/>
    <property type="project" value="TreeGrafter"/>
</dbReference>
<dbReference type="SUPFAM" id="SSF51735">
    <property type="entry name" value="NAD(P)-binding Rossmann-fold domains"/>
    <property type="match status" value="1"/>
</dbReference>
<evidence type="ECO:0000313" key="3">
    <source>
        <dbReference type="Proteomes" id="UP000037688"/>
    </source>
</evidence>
<organism evidence="2 3">
    <name type="scientific">Paenibacillus xylanivorans</name>
    <dbReference type="NCBI Taxonomy" id="1705561"/>
    <lineage>
        <taxon>Bacteria</taxon>
        <taxon>Bacillati</taxon>
        <taxon>Bacillota</taxon>
        <taxon>Bacilli</taxon>
        <taxon>Bacillales</taxon>
        <taxon>Paenibacillaceae</taxon>
        <taxon>Paenibacillus</taxon>
    </lineage>
</organism>